<dbReference type="PROSITE" id="PS50146">
    <property type="entry name" value="DAGK"/>
    <property type="match status" value="1"/>
</dbReference>
<dbReference type="InterPro" id="IPR001206">
    <property type="entry name" value="Diacylglycerol_kinase_cat_dom"/>
</dbReference>
<dbReference type="Pfam" id="PF00781">
    <property type="entry name" value="DAGK_cat"/>
    <property type="match status" value="1"/>
</dbReference>
<dbReference type="PANTHER" id="PTHR12358:SF26">
    <property type="entry name" value="CERAMIDE KINASE-LIKE PROTEIN"/>
    <property type="match status" value="1"/>
</dbReference>
<dbReference type="Ensembl" id="ENSPTXT00000003922.1">
    <property type="protein sequence ID" value="ENSPTXP00000003811.1"/>
    <property type="gene ID" value="ENSPTXG00000001423.1"/>
</dbReference>
<gene>
    <name evidence="2" type="primary">CERKL</name>
</gene>
<dbReference type="GO" id="GO:0001727">
    <property type="term" value="F:lipid kinase activity"/>
    <property type="evidence" value="ECO:0007669"/>
    <property type="project" value="TreeGrafter"/>
</dbReference>
<evidence type="ECO:0000259" key="1">
    <source>
        <dbReference type="PROSITE" id="PS50146"/>
    </source>
</evidence>
<evidence type="ECO:0000313" key="2">
    <source>
        <dbReference type="Ensembl" id="ENSPTXP00000003811.1"/>
    </source>
</evidence>
<dbReference type="Gene3D" id="2.60.200.40">
    <property type="match status" value="1"/>
</dbReference>
<dbReference type="GeneTree" id="ENSGT00940000157578"/>
<dbReference type="InterPro" id="IPR016064">
    <property type="entry name" value="NAD/diacylglycerol_kinase_sf"/>
</dbReference>
<reference evidence="2" key="2">
    <citation type="submission" date="2025-09" db="UniProtKB">
        <authorList>
            <consortium name="Ensembl"/>
        </authorList>
    </citation>
    <scope>IDENTIFICATION</scope>
</reference>
<sequence>SRRRRRREAARNEAAAAAAAGDVEDQPLLRGIFEVKKKSCDVVLSAQRLRWSRITPESPLGGSSIGLHRKEESVEMKDVFSIKLKRRRFAGQEKGGILLGITIFVCLNKEGNKLKDATIHLGNISEDHCYVWYRSLKTILMGFPNRPKSLKVFVNPTSHKKEATQIYYEQAAPLFKLADITTDVTVTEYEGHALTLLKECDLNSFHGVVCVGGDGTVSEIAHGLLVRAQMDAGKNCDNALVPVKSQLPLGIIPAGSTNILAHTLNGIQHTQTATLHIILGHLKSVDMCTFSSPFKPLRFGFSSMFGFGSRTLALAEKHRWIPPNQRKNFAVIKTLANLRLSSVCGLHMPWQRIQGHFLNVSIMAIPCLCSVAPRGLAPNTRLDDGSIALITVRNTSRQEFIRHLKRYASLKNQFSFPFIDTYIVEEVKVCPRIGMKHIPADNLNCTGSEENTYPWNIDGDLVEWATEVHIRCQAAEFGCCKGCNCEKQS</sequence>
<name>A0A670XW48_PSETE</name>
<dbReference type="Pfam" id="PF25382">
    <property type="entry name" value="PH_CERK"/>
    <property type="match status" value="1"/>
</dbReference>
<proteinExistence type="predicted"/>
<dbReference type="GO" id="GO:0016020">
    <property type="term" value="C:membrane"/>
    <property type="evidence" value="ECO:0007669"/>
    <property type="project" value="GOC"/>
</dbReference>
<dbReference type="GO" id="GO:0006665">
    <property type="term" value="P:sphingolipid metabolic process"/>
    <property type="evidence" value="ECO:0007669"/>
    <property type="project" value="TreeGrafter"/>
</dbReference>
<dbReference type="InterPro" id="IPR017438">
    <property type="entry name" value="ATP-NAD_kinase_N"/>
</dbReference>
<evidence type="ECO:0000313" key="3">
    <source>
        <dbReference type="Proteomes" id="UP000472273"/>
    </source>
</evidence>
<dbReference type="Gene3D" id="3.40.50.10330">
    <property type="entry name" value="Probable inorganic polyphosphate/atp-NAD kinase, domain 1"/>
    <property type="match status" value="1"/>
</dbReference>
<organism evidence="2 3">
    <name type="scientific">Pseudonaja textilis</name>
    <name type="common">Eastern brown snake</name>
    <dbReference type="NCBI Taxonomy" id="8673"/>
    <lineage>
        <taxon>Eukaryota</taxon>
        <taxon>Metazoa</taxon>
        <taxon>Chordata</taxon>
        <taxon>Craniata</taxon>
        <taxon>Vertebrata</taxon>
        <taxon>Euteleostomi</taxon>
        <taxon>Lepidosauria</taxon>
        <taxon>Squamata</taxon>
        <taxon>Bifurcata</taxon>
        <taxon>Unidentata</taxon>
        <taxon>Episquamata</taxon>
        <taxon>Toxicofera</taxon>
        <taxon>Serpentes</taxon>
        <taxon>Colubroidea</taxon>
        <taxon>Elapidae</taxon>
        <taxon>Hydrophiinae</taxon>
        <taxon>Pseudonaja</taxon>
    </lineage>
</organism>
<dbReference type="InterPro" id="IPR045363">
    <property type="entry name" value="CERK_C"/>
</dbReference>
<dbReference type="SUPFAM" id="SSF111331">
    <property type="entry name" value="NAD kinase/diacylglycerol kinase-like"/>
    <property type="match status" value="1"/>
</dbReference>
<dbReference type="Proteomes" id="UP000472273">
    <property type="component" value="Unplaced"/>
</dbReference>
<dbReference type="InterPro" id="IPR057465">
    <property type="entry name" value="CERK_PH"/>
</dbReference>
<dbReference type="AlphaFoldDB" id="A0A670XW48"/>
<reference evidence="2" key="1">
    <citation type="submission" date="2025-08" db="UniProtKB">
        <authorList>
            <consortium name="Ensembl"/>
        </authorList>
    </citation>
    <scope>IDENTIFICATION</scope>
</reference>
<keyword evidence="3" id="KW-1185">Reference proteome</keyword>
<protein>
    <submittedName>
        <fullName evidence="2">Ceramide kinase like</fullName>
    </submittedName>
</protein>
<dbReference type="PANTHER" id="PTHR12358">
    <property type="entry name" value="SPHINGOSINE KINASE"/>
    <property type="match status" value="1"/>
</dbReference>
<dbReference type="SMART" id="SM00046">
    <property type="entry name" value="DAGKc"/>
    <property type="match status" value="1"/>
</dbReference>
<dbReference type="Pfam" id="PF19280">
    <property type="entry name" value="CERK_C"/>
    <property type="match status" value="2"/>
</dbReference>
<dbReference type="InterPro" id="IPR050187">
    <property type="entry name" value="Lipid_Phosphate_FormReg"/>
</dbReference>
<feature type="domain" description="DAGKc" evidence="1">
    <location>
        <begin position="145"/>
        <end position="294"/>
    </location>
</feature>
<accession>A0A670XW48</accession>